<keyword evidence="1" id="KW-0472">Membrane</keyword>
<dbReference type="EMBL" id="JWIC01000006">
    <property type="protein sequence ID" value="KID57017.1"/>
    <property type="molecule type" value="Genomic_DNA"/>
</dbReference>
<dbReference type="AlphaFoldDB" id="A0A0C1QPN1"/>
<evidence type="ECO:0000313" key="2">
    <source>
        <dbReference type="EMBL" id="KID57017.1"/>
    </source>
</evidence>
<gene>
    <name evidence="2" type="ORF">JF50_14225</name>
</gene>
<keyword evidence="1" id="KW-1133">Transmembrane helix</keyword>
<dbReference type="OrthoDB" id="6314775at2"/>
<reference evidence="2 3" key="1">
    <citation type="submission" date="2014-12" db="EMBL/GenBank/DDBJ databases">
        <title>Draft Genome Sequence of Pseudoalteromonas luteoviolacea HI1.</title>
        <authorList>
            <person name="Asahina A.Y."/>
            <person name="Hadfield M.G."/>
        </authorList>
    </citation>
    <scope>NUCLEOTIDE SEQUENCE [LARGE SCALE GENOMIC DNA]</scope>
    <source>
        <strain evidence="2 3">HI1</strain>
    </source>
</reference>
<evidence type="ECO:0000313" key="3">
    <source>
        <dbReference type="Proteomes" id="UP000031327"/>
    </source>
</evidence>
<proteinExistence type="predicted"/>
<dbReference type="RefSeq" id="WP_039610077.1">
    <property type="nucleotide sequence ID" value="NZ_JWIC01000006.1"/>
</dbReference>
<organism evidence="2 3">
    <name type="scientific">Pseudoalteromonas luteoviolacea</name>
    <dbReference type="NCBI Taxonomy" id="43657"/>
    <lineage>
        <taxon>Bacteria</taxon>
        <taxon>Pseudomonadati</taxon>
        <taxon>Pseudomonadota</taxon>
        <taxon>Gammaproteobacteria</taxon>
        <taxon>Alteromonadales</taxon>
        <taxon>Pseudoalteromonadaceae</taxon>
        <taxon>Pseudoalteromonas</taxon>
    </lineage>
</organism>
<comment type="caution">
    <text evidence="2">The sequence shown here is derived from an EMBL/GenBank/DDBJ whole genome shotgun (WGS) entry which is preliminary data.</text>
</comment>
<protein>
    <submittedName>
        <fullName evidence="2">Uncharacterized protein</fullName>
    </submittedName>
</protein>
<keyword evidence="1" id="KW-0812">Transmembrane</keyword>
<feature type="transmembrane region" description="Helical" evidence="1">
    <location>
        <begin position="6"/>
        <end position="29"/>
    </location>
</feature>
<name>A0A0C1QPN1_9GAMM</name>
<sequence>MSPESMTDLTITFIILLVSVGMAFQGKVLKSNLADKEKEEAQKLKNRANLLIMCGAFVAIIQVVKLVSFL</sequence>
<feature type="transmembrane region" description="Helical" evidence="1">
    <location>
        <begin position="50"/>
        <end position="69"/>
    </location>
</feature>
<accession>A0A0C1QPN1</accession>
<dbReference type="Proteomes" id="UP000031327">
    <property type="component" value="Unassembled WGS sequence"/>
</dbReference>
<evidence type="ECO:0000256" key="1">
    <source>
        <dbReference type="SAM" id="Phobius"/>
    </source>
</evidence>